<evidence type="ECO:0000259" key="2">
    <source>
        <dbReference type="PROSITE" id="PS50943"/>
    </source>
</evidence>
<name>A0A6N9V500_STRMI</name>
<comment type="caution">
    <text evidence="3">The sequence shown here is derived from an EMBL/GenBank/DDBJ whole genome shotgun (WGS) entry which is preliminary data.</text>
</comment>
<dbReference type="GO" id="GO:0003677">
    <property type="term" value="F:DNA binding"/>
    <property type="evidence" value="ECO:0007669"/>
    <property type="project" value="InterPro"/>
</dbReference>
<proteinExistence type="predicted"/>
<feature type="region of interest" description="Disordered" evidence="1">
    <location>
        <begin position="69"/>
        <end position="95"/>
    </location>
</feature>
<dbReference type="EMBL" id="JAAGME010000253">
    <property type="protein sequence ID" value="NEB66725.1"/>
    <property type="molecule type" value="Genomic_DNA"/>
</dbReference>
<feature type="domain" description="HTH cro/C1-type" evidence="2">
    <location>
        <begin position="19"/>
        <end position="74"/>
    </location>
</feature>
<dbReference type="Gene3D" id="1.10.260.40">
    <property type="entry name" value="lambda repressor-like DNA-binding domains"/>
    <property type="match status" value="1"/>
</dbReference>
<dbReference type="AlphaFoldDB" id="A0A6N9V500"/>
<dbReference type="PROSITE" id="PS50943">
    <property type="entry name" value="HTH_CROC1"/>
    <property type="match status" value="1"/>
</dbReference>
<evidence type="ECO:0000313" key="3">
    <source>
        <dbReference type="EMBL" id="NEB66725.1"/>
    </source>
</evidence>
<dbReference type="CDD" id="cd00093">
    <property type="entry name" value="HTH_XRE"/>
    <property type="match status" value="1"/>
</dbReference>
<dbReference type="Proteomes" id="UP000471648">
    <property type="component" value="Unassembled WGS sequence"/>
</dbReference>
<dbReference type="InterPro" id="IPR001387">
    <property type="entry name" value="Cro/C1-type_HTH"/>
</dbReference>
<dbReference type="SUPFAM" id="SSF47413">
    <property type="entry name" value="lambda repressor-like DNA-binding domains"/>
    <property type="match status" value="1"/>
</dbReference>
<reference evidence="3 4" key="1">
    <citation type="submission" date="2020-01" db="EMBL/GenBank/DDBJ databases">
        <title>Insect and environment-associated Actinomycetes.</title>
        <authorList>
            <person name="Currrie C."/>
            <person name="Chevrette M."/>
            <person name="Carlson C."/>
            <person name="Stubbendieck R."/>
            <person name="Wendt-Pienkowski E."/>
        </authorList>
    </citation>
    <scope>NUCLEOTIDE SEQUENCE [LARGE SCALE GENOMIC DNA]</scope>
    <source>
        <strain evidence="3 4">SID14438</strain>
    </source>
</reference>
<feature type="compositionally biased region" description="Basic and acidic residues" evidence="1">
    <location>
        <begin position="77"/>
        <end position="95"/>
    </location>
</feature>
<dbReference type="InterPro" id="IPR010982">
    <property type="entry name" value="Lambda_DNA-bd_dom_sf"/>
</dbReference>
<accession>A0A6N9V500</accession>
<evidence type="ECO:0000256" key="1">
    <source>
        <dbReference type="SAM" id="MobiDB-lite"/>
    </source>
</evidence>
<sequence>MVRDTPAMSEESARLAKDLIEFRKAEGISLKELAMRTRLSRATIMLHESGDGPLPLPFAARRFEEVLGRAPGSIPTRPHEPTERARRRDPGEARG</sequence>
<evidence type="ECO:0000313" key="4">
    <source>
        <dbReference type="Proteomes" id="UP000471648"/>
    </source>
</evidence>
<organism evidence="3 4">
    <name type="scientific">Streptomyces microflavus</name>
    <name type="common">Streptomyces lipmanii</name>
    <dbReference type="NCBI Taxonomy" id="1919"/>
    <lineage>
        <taxon>Bacteria</taxon>
        <taxon>Bacillati</taxon>
        <taxon>Actinomycetota</taxon>
        <taxon>Actinomycetes</taxon>
        <taxon>Kitasatosporales</taxon>
        <taxon>Streptomycetaceae</taxon>
        <taxon>Streptomyces</taxon>
    </lineage>
</organism>
<protein>
    <submittedName>
        <fullName evidence="3">Helix-turn-helix transcriptional regulator</fullName>
    </submittedName>
</protein>
<gene>
    <name evidence="3" type="ORF">G3I39_06590</name>
</gene>